<accession>A0ABD0YE33</accession>
<dbReference type="EMBL" id="JBFDAA010000008">
    <property type="protein sequence ID" value="KAL1129566.1"/>
    <property type="molecule type" value="Genomic_DNA"/>
</dbReference>
<evidence type="ECO:0000313" key="2">
    <source>
        <dbReference type="EMBL" id="KAL1129566.1"/>
    </source>
</evidence>
<keyword evidence="3" id="KW-1185">Reference proteome</keyword>
<dbReference type="PANTHER" id="PTHR12654:SF0">
    <property type="entry name" value="NON-LYSOSOMAL GLUCOSYLCERAMIDASE"/>
    <property type="match status" value="1"/>
</dbReference>
<dbReference type="InterPro" id="IPR052566">
    <property type="entry name" value="Non-lysos_glucosylceramidase"/>
</dbReference>
<dbReference type="Gene3D" id="1.50.10.10">
    <property type="match status" value="1"/>
</dbReference>
<dbReference type="PANTHER" id="PTHR12654">
    <property type="entry name" value="BILE ACID BETA-GLUCOSIDASE-RELATED"/>
    <property type="match status" value="1"/>
</dbReference>
<dbReference type="InterPro" id="IPR006775">
    <property type="entry name" value="GH116_catalytic"/>
</dbReference>
<dbReference type="AlphaFoldDB" id="A0ABD0YE33"/>
<dbReference type="Pfam" id="PF04685">
    <property type="entry name" value="DUF608"/>
    <property type="match status" value="1"/>
</dbReference>
<dbReference type="SUPFAM" id="SSF48208">
    <property type="entry name" value="Six-hairpin glycosidases"/>
    <property type="match status" value="1"/>
</dbReference>
<comment type="caution">
    <text evidence="2">The sequence shown here is derived from an EMBL/GenBank/DDBJ whole genome shotgun (WGS) entry which is preliminary data.</text>
</comment>
<sequence length="453" mass="52446">SFYTQYFGESGNAGPHICLYSLSEYTNWEVEIYKWQGAILNNRELPGWYKSAIFNETYYIADGGTLWLLCDDNLPNGDPRLIFGRFAYLEGHEYRMYNTYDVHFYASFALATLWPQLQNCLQYDIRDSIDKEDKSITWFLYNGKHDFRKKKGTVPHDVGDPDEEPFAMNNAYNIHDVSEWRDLNLKFVLQVYRDYIFCDDINYVKDMFPQIVTVMEHALRWDYDNDGMIENSGTPDQTYDAWIMTGTSAYCGSLWVAATYSTFKMALLIGEKSVADKYSYLYERSRSVFEKKLWNGQYYNFDCSRKSHSCSIMADQLCGLWYLRCSKVKGEIFPQQNVHSALDTIFKYNVKNYFDGSQGAVNGMMPNGEIDTFAVQSEEVWTGVSYALASLMIYEGKINEGFETAKGIYETVYEKAGLGFSTPEAIHGLKSYRSVSYMRPLSIWAIQIALQKN</sequence>
<reference evidence="2 3" key="1">
    <citation type="submission" date="2024-07" db="EMBL/GenBank/DDBJ databases">
        <title>Chromosome-level genome assembly of the water stick insect Ranatra chinensis (Heteroptera: Nepidae).</title>
        <authorList>
            <person name="Liu X."/>
        </authorList>
    </citation>
    <scope>NUCLEOTIDE SEQUENCE [LARGE SCALE GENOMIC DNA]</scope>
    <source>
        <strain evidence="2">Cailab_2021Rc</strain>
        <tissue evidence="2">Muscle</tissue>
    </source>
</reference>
<feature type="domain" description="Glycosyl-hydrolase family 116 catalytic region" evidence="1">
    <location>
        <begin position="84"/>
        <end position="446"/>
    </location>
</feature>
<protein>
    <recommendedName>
        <fullName evidence="1">Glycosyl-hydrolase family 116 catalytic region domain-containing protein</fullName>
    </recommendedName>
</protein>
<feature type="non-terminal residue" evidence="2">
    <location>
        <position position="1"/>
    </location>
</feature>
<evidence type="ECO:0000259" key="1">
    <source>
        <dbReference type="Pfam" id="PF04685"/>
    </source>
</evidence>
<organism evidence="2 3">
    <name type="scientific">Ranatra chinensis</name>
    <dbReference type="NCBI Taxonomy" id="642074"/>
    <lineage>
        <taxon>Eukaryota</taxon>
        <taxon>Metazoa</taxon>
        <taxon>Ecdysozoa</taxon>
        <taxon>Arthropoda</taxon>
        <taxon>Hexapoda</taxon>
        <taxon>Insecta</taxon>
        <taxon>Pterygota</taxon>
        <taxon>Neoptera</taxon>
        <taxon>Paraneoptera</taxon>
        <taxon>Hemiptera</taxon>
        <taxon>Heteroptera</taxon>
        <taxon>Panheteroptera</taxon>
        <taxon>Nepomorpha</taxon>
        <taxon>Nepidae</taxon>
        <taxon>Ranatrinae</taxon>
        <taxon>Ranatra</taxon>
    </lineage>
</organism>
<name>A0ABD0YE33_9HEMI</name>
<gene>
    <name evidence="2" type="ORF">AAG570_012511</name>
</gene>
<proteinExistence type="predicted"/>
<dbReference type="InterPro" id="IPR008928">
    <property type="entry name" value="6-hairpin_glycosidase_sf"/>
</dbReference>
<evidence type="ECO:0000313" key="3">
    <source>
        <dbReference type="Proteomes" id="UP001558652"/>
    </source>
</evidence>
<dbReference type="Proteomes" id="UP001558652">
    <property type="component" value="Unassembled WGS sequence"/>
</dbReference>
<dbReference type="InterPro" id="IPR012341">
    <property type="entry name" value="6hp_glycosidase-like_sf"/>
</dbReference>